<name>A0A1H9XQ93_9MICO</name>
<dbReference type="InterPro" id="IPR052935">
    <property type="entry name" value="Mg2+_PAP"/>
</dbReference>
<dbReference type="RefSeq" id="WP_091762463.1">
    <property type="nucleotide sequence ID" value="NZ_FOHB01000010.1"/>
</dbReference>
<dbReference type="InterPro" id="IPR019236">
    <property type="entry name" value="APP1_cat"/>
</dbReference>
<protein>
    <submittedName>
        <fullName evidence="2">Phosphatidate phosphatase APP1</fullName>
    </submittedName>
</protein>
<dbReference type="PANTHER" id="PTHR28208:SF3">
    <property type="entry name" value="PHOSPHATIDATE PHOSPHATASE APP1"/>
    <property type="match status" value="1"/>
</dbReference>
<dbReference type="Pfam" id="PF09949">
    <property type="entry name" value="APP1_cat"/>
    <property type="match status" value="1"/>
</dbReference>
<sequence length="352" mass="39280">MARPHAAAIVEDAWHRRVNAVLRARGWQTRIVSHTGYGSESFVRVLGRVLLTRRPEQHPGADAEASVPELRAAEEQQRGWRAFITAPAMNVPVTITVGGRTVHARSDRSGYIDVQVRDHGLDPGWHEVRVESPDAEPVDAVVYVVAPEATFGIISDIDDTVISTSLPRPFIAAWNTFVRAGNARHVVPGMATLYRELLAEHPDAPIVYVSTGAWNTSPHLNRFLKKHGYPLGPLLLTDWGPTNTGWFRSGQEHKRSCLHRLANELPHIQWLLIGDDGQHDPKIYGDFAEERPDKVRAIAIRELTPTEQVLSHGIPVSNEELAPRHRQRRDVPVCRAGDGYGLLRLLRVALSR</sequence>
<dbReference type="STRING" id="587636.SAMN05216199_0086"/>
<gene>
    <name evidence="2" type="ORF">SAMN05216199_0086</name>
</gene>
<dbReference type="GO" id="GO:0008195">
    <property type="term" value="F:phosphatidate phosphatase activity"/>
    <property type="evidence" value="ECO:0007669"/>
    <property type="project" value="InterPro"/>
</dbReference>
<proteinExistence type="predicted"/>
<dbReference type="InterPro" id="IPR023214">
    <property type="entry name" value="HAD_sf"/>
</dbReference>
<dbReference type="EMBL" id="FOHB01000010">
    <property type="protein sequence ID" value="SES48291.1"/>
    <property type="molecule type" value="Genomic_DNA"/>
</dbReference>
<dbReference type="PANTHER" id="PTHR28208">
    <property type="entry name" value="PHOSPHATIDATE PHOSPHATASE APP1"/>
    <property type="match status" value="1"/>
</dbReference>
<dbReference type="Gene3D" id="3.40.50.1000">
    <property type="entry name" value="HAD superfamily/HAD-like"/>
    <property type="match status" value="1"/>
</dbReference>
<reference evidence="3" key="1">
    <citation type="submission" date="2016-10" db="EMBL/GenBank/DDBJ databases">
        <authorList>
            <person name="Varghese N."/>
            <person name="Submissions S."/>
        </authorList>
    </citation>
    <scope>NUCLEOTIDE SEQUENCE [LARGE SCALE GENOMIC DNA]</scope>
    <source>
        <strain evidence="3">CGMCC 1.6963</strain>
    </source>
</reference>
<dbReference type="Proteomes" id="UP000199019">
    <property type="component" value="Unassembled WGS sequence"/>
</dbReference>
<keyword evidence="3" id="KW-1185">Reference proteome</keyword>
<evidence type="ECO:0000313" key="3">
    <source>
        <dbReference type="Proteomes" id="UP000199019"/>
    </source>
</evidence>
<dbReference type="AlphaFoldDB" id="A0A1H9XQ93"/>
<evidence type="ECO:0000313" key="2">
    <source>
        <dbReference type="EMBL" id="SES48291.1"/>
    </source>
</evidence>
<evidence type="ECO:0000259" key="1">
    <source>
        <dbReference type="Pfam" id="PF09949"/>
    </source>
</evidence>
<feature type="domain" description="Phosphatidate phosphatase APP1 catalytic" evidence="1">
    <location>
        <begin position="151"/>
        <end position="302"/>
    </location>
</feature>
<dbReference type="OrthoDB" id="9789875at2"/>
<organism evidence="2 3">
    <name type="scientific">Pedococcus cremeus</name>
    <dbReference type="NCBI Taxonomy" id="587636"/>
    <lineage>
        <taxon>Bacteria</taxon>
        <taxon>Bacillati</taxon>
        <taxon>Actinomycetota</taxon>
        <taxon>Actinomycetes</taxon>
        <taxon>Micrococcales</taxon>
        <taxon>Intrasporangiaceae</taxon>
        <taxon>Pedococcus</taxon>
    </lineage>
</organism>
<accession>A0A1H9XQ93</accession>